<evidence type="ECO:0000313" key="2">
    <source>
        <dbReference type="EMBL" id="CAF1530660.1"/>
    </source>
</evidence>
<dbReference type="EMBL" id="CAJOAZ010009986">
    <property type="protein sequence ID" value="CAF4213371.1"/>
    <property type="molecule type" value="Genomic_DNA"/>
</dbReference>
<dbReference type="Pfam" id="PF26215">
    <property type="entry name" value="HTH_animal"/>
    <property type="match status" value="1"/>
</dbReference>
<gene>
    <name evidence="2" type="ORF">JYZ213_LOCUS45121</name>
    <name evidence="3" type="ORF">OXD698_LOCUS41478</name>
</gene>
<comment type="caution">
    <text evidence="2">The sequence shown here is derived from an EMBL/GenBank/DDBJ whole genome shotgun (WGS) entry which is preliminary data.</text>
</comment>
<dbReference type="Proteomes" id="UP000663845">
    <property type="component" value="Unassembled WGS sequence"/>
</dbReference>
<dbReference type="InterPro" id="IPR058912">
    <property type="entry name" value="HTH_animal"/>
</dbReference>
<accession>A0A815VIG1</accession>
<protein>
    <recommendedName>
        <fullName evidence="1">Helix-turn-helix domain-containing protein</fullName>
    </recommendedName>
</protein>
<dbReference type="Proteomes" id="UP000663844">
    <property type="component" value="Unassembled WGS sequence"/>
</dbReference>
<organism evidence="2 4">
    <name type="scientific">Adineta steineri</name>
    <dbReference type="NCBI Taxonomy" id="433720"/>
    <lineage>
        <taxon>Eukaryota</taxon>
        <taxon>Metazoa</taxon>
        <taxon>Spiralia</taxon>
        <taxon>Gnathifera</taxon>
        <taxon>Rotifera</taxon>
        <taxon>Eurotatoria</taxon>
        <taxon>Bdelloidea</taxon>
        <taxon>Adinetida</taxon>
        <taxon>Adinetidae</taxon>
        <taxon>Adineta</taxon>
    </lineage>
</organism>
<dbReference type="EMBL" id="CAJNOG010003391">
    <property type="protein sequence ID" value="CAF1530660.1"/>
    <property type="molecule type" value="Genomic_DNA"/>
</dbReference>
<evidence type="ECO:0000259" key="1">
    <source>
        <dbReference type="Pfam" id="PF26215"/>
    </source>
</evidence>
<dbReference type="AlphaFoldDB" id="A0A815VIG1"/>
<reference evidence="2" key="1">
    <citation type="submission" date="2021-02" db="EMBL/GenBank/DDBJ databases">
        <authorList>
            <person name="Nowell W R."/>
        </authorList>
    </citation>
    <scope>NUCLEOTIDE SEQUENCE</scope>
</reference>
<proteinExistence type="predicted"/>
<sequence length="219" mass="25994">MAQMTTLTSSFELLQKLEEWSTNNLKQETLLCTIDVVDLYTMIPQVGGVLSLKKMLDHLNLKQINSLKTEVIIRLARFVMTNTYFKAIRYSSTFEAYQKERDPLRMTLLLNQYPRQFIDQQFNHVFYKYVIKQQINIIHYHNIRQQIINSPLQAKEPINYGQKMFIHFTYCSSMKNVPHKFHNLWLKYFSESPINGITLILGTRNVNNLEQRLVHTRDS</sequence>
<name>A0A815VIG1_9BILA</name>
<feature type="domain" description="Helix-turn-helix" evidence="1">
    <location>
        <begin position="80"/>
        <end position="123"/>
    </location>
</feature>
<evidence type="ECO:0000313" key="4">
    <source>
        <dbReference type="Proteomes" id="UP000663845"/>
    </source>
</evidence>
<evidence type="ECO:0000313" key="3">
    <source>
        <dbReference type="EMBL" id="CAF4213371.1"/>
    </source>
</evidence>